<proteinExistence type="predicted"/>
<accession>A0A8S1SKD0</accession>
<reference evidence="1" key="1">
    <citation type="submission" date="2021-01" db="EMBL/GenBank/DDBJ databases">
        <authorList>
            <consortium name="Genoscope - CEA"/>
            <person name="William W."/>
        </authorList>
    </citation>
    <scope>NUCLEOTIDE SEQUENCE</scope>
</reference>
<dbReference type="EMBL" id="CAJJDO010000009">
    <property type="protein sequence ID" value="CAD8140308.1"/>
    <property type="molecule type" value="Genomic_DNA"/>
</dbReference>
<name>A0A8S1SKD0_9CILI</name>
<organism evidence="1 2">
    <name type="scientific">Paramecium pentaurelia</name>
    <dbReference type="NCBI Taxonomy" id="43138"/>
    <lineage>
        <taxon>Eukaryota</taxon>
        <taxon>Sar</taxon>
        <taxon>Alveolata</taxon>
        <taxon>Ciliophora</taxon>
        <taxon>Intramacronucleata</taxon>
        <taxon>Oligohymenophorea</taxon>
        <taxon>Peniculida</taxon>
        <taxon>Parameciidae</taxon>
        <taxon>Paramecium</taxon>
    </lineage>
</organism>
<dbReference type="OrthoDB" id="10525426at2759"/>
<comment type="caution">
    <text evidence="1">The sequence shown here is derived from an EMBL/GenBank/DDBJ whole genome shotgun (WGS) entry which is preliminary data.</text>
</comment>
<sequence>MFNNNFFLQQQLLLQQMIIYNQMLYQRTNSLPKLQQIIKKNVDENDLSSQQILKQDETNPVNQISKQTRKFQKTMKIKAPQCVEKVSKQIKETSQKKKIFLSMLDIKEAQYKKFKIIEEDNQKKPMGVVQEQL</sequence>
<dbReference type="Proteomes" id="UP000689195">
    <property type="component" value="Unassembled WGS sequence"/>
</dbReference>
<keyword evidence="2" id="KW-1185">Reference proteome</keyword>
<protein>
    <submittedName>
        <fullName evidence="1">Uncharacterized protein</fullName>
    </submittedName>
</protein>
<evidence type="ECO:0000313" key="1">
    <source>
        <dbReference type="EMBL" id="CAD8140308.1"/>
    </source>
</evidence>
<gene>
    <name evidence="1" type="ORF">PPENT_87.1.T0090008</name>
</gene>
<dbReference type="AlphaFoldDB" id="A0A8S1SKD0"/>
<evidence type="ECO:0000313" key="2">
    <source>
        <dbReference type="Proteomes" id="UP000689195"/>
    </source>
</evidence>